<dbReference type="AlphaFoldDB" id="L7LB11"/>
<organism evidence="3 4">
    <name type="scientific">Gordonia hirsuta DSM 44140 = NBRC 16056</name>
    <dbReference type="NCBI Taxonomy" id="1121927"/>
    <lineage>
        <taxon>Bacteria</taxon>
        <taxon>Bacillati</taxon>
        <taxon>Actinomycetota</taxon>
        <taxon>Actinomycetes</taxon>
        <taxon>Mycobacteriales</taxon>
        <taxon>Gordoniaceae</taxon>
        <taxon>Gordonia</taxon>
    </lineage>
</organism>
<protein>
    <submittedName>
        <fullName evidence="3">Mce family protein</fullName>
    </submittedName>
</protein>
<dbReference type="Pfam" id="PF02470">
    <property type="entry name" value="MlaD"/>
    <property type="match status" value="1"/>
</dbReference>
<keyword evidence="1" id="KW-1133">Transmembrane helix</keyword>
<dbReference type="InterPro" id="IPR052336">
    <property type="entry name" value="MlaD_Phospholipid_Transporter"/>
</dbReference>
<dbReference type="PANTHER" id="PTHR33371:SF4">
    <property type="entry name" value="INTERMEMBRANE PHOSPHOLIPID TRANSPORT SYSTEM BINDING PROTEIN MLAD"/>
    <property type="match status" value="1"/>
</dbReference>
<sequence>MTTRQGSPREASTATLRVRAVLTIIVMVLVGAGLTMLARGAFEDRFRVTINAERIGSGLVVGADVKLNGYAIGRVSRIDTVGYGRQRITADLERHQVGQLTDRVRACFASSNMFGATGIELINIGGGAALKEGATLTIGADTTQITVTDAFSRVSRIAGALSDEDLLDLLQFLAREGRGVGNTLGAFLETAKLLRDGQKGSIKKYLKVADEMGAGVSKLAPLVVGGVVDLLHQAEYFGEQKNRDRVNTAVDGLNDVLLRKGGDALADHSPDLVKILDTFMDLVIPIGLSIGTIAPTYNRLPELIANVRRAFPQVAGSPQLQLELVAASFPQVVGPLATRGSR</sequence>
<keyword evidence="1" id="KW-0472">Membrane</keyword>
<feature type="domain" description="Mce/MlaD" evidence="2">
    <location>
        <begin position="48"/>
        <end position="122"/>
    </location>
</feature>
<evidence type="ECO:0000259" key="2">
    <source>
        <dbReference type="Pfam" id="PF02470"/>
    </source>
</evidence>
<keyword evidence="1" id="KW-0812">Transmembrane</keyword>
<name>L7LB11_9ACTN</name>
<proteinExistence type="predicted"/>
<keyword evidence="4" id="KW-1185">Reference proteome</keyword>
<evidence type="ECO:0000313" key="3">
    <source>
        <dbReference type="EMBL" id="GAC58094.1"/>
    </source>
</evidence>
<dbReference type="OrthoDB" id="4367345at2"/>
<gene>
    <name evidence="3" type="primary">mceA</name>
    <name evidence="3" type="ORF">GOHSU_30_00180</name>
</gene>
<accession>L7LB11</accession>
<reference evidence="3 4" key="1">
    <citation type="submission" date="2012-12" db="EMBL/GenBank/DDBJ databases">
        <title>Whole genome shotgun sequence of Gordonia hirsuta NBRC 16056.</title>
        <authorList>
            <person name="Isaki-Nakamura S."/>
            <person name="Hosoyama A."/>
            <person name="Tsuchikane K."/>
            <person name="Katsumata H."/>
            <person name="Baba S."/>
            <person name="Yamazaki S."/>
            <person name="Fujita N."/>
        </authorList>
    </citation>
    <scope>NUCLEOTIDE SEQUENCE [LARGE SCALE GENOMIC DNA]</scope>
    <source>
        <strain evidence="3 4">NBRC 16056</strain>
    </source>
</reference>
<comment type="caution">
    <text evidence="3">The sequence shown here is derived from an EMBL/GenBank/DDBJ whole genome shotgun (WGS) entry which is preliminary data.</text>
</comment>
<dbReference type="Proteomes" id="UP000053405">
    <property type="component" value="Unassembled WGS sequence"/>
</dbReference>
<dbReference type="EMBL" id="BANT01000030">
    <property type="protein sequence ID" value="GAC58094.1"/>
    <property type="molecule type" value="Genomic_DNA"/>
</dbReference>
<evidence type="ECO:0000256" key="1">
    <source>
        <dbReference type="SAM" id="Phobius"/>
    </source>
</evidence>
<feature type="transmembrane region" description="Helical" evidence="1">
    <location>
        <begin position="20"/>
        <end position="38"/>
    </location>
</feature>
<evidence type="ECO:0000313" key="4">
    <source>
        <dbReference type="Proteomes" id="UP000053405"/>
    </source>
</evidence>
<dbReference type="eggNOG" id="COG1463">
    <property type="taxonomic scope" value="Bacteria"/>
</dbReference>
<dbReference type="InterPro" id="IPR003399">
    <property type="entry name" value="Mce/MlaD"/>
</dbReference>
<dbReference type="PANTHER" id="PTHR33371">
    <property type="entry name" value="INTERMEMBRANE PHOSPHOLIPID TRANSPORT SYSTEM BINDING PROTEIN MLAD-RELATED"/>
    <property type="match status" value="1"/>
</dbReference>
<dbReference type="STRING" id="1121927.GOHSU_30_00180"/>